<dbReference type="SMART" id="SM00867">
    <property type="entry name" value="YceI"/>
    <property type="match status" value="1"/>
</dbReference>
<dbReference type="Gene3D" id="1.20.950.20">
    <property type="entry name" value="Transmembrane di-heme cytochromes, Chain C"/>
    <property type="match status" value="1"/>
</dbReference>
<keyword evidence="3" id="KW-0813">Transport</keyword>
<dbReference type="GO" id="GO:0022904">
    <property type="term" value="P:respiratory electron transport chain"/>
    <property type="evidence" value="ECO:0007669"/>
    <property type="project" value="InterPro"/>
</dbReference>
<feature type="transmembrane region" description="Helical" evidence="13">
    <location>
        <begin position="147"/>
        <end position="169"/>
    </location>
</feature>
<organism evidence="15 16">
    <name type="scientific">Sulfitobacter marinus</name>
    <dbReference type="NCBI Taxonomy" id="394264"/>
    <lineage>
        <taxon>Bacteria</taxon>
        <taxon>Pseudomonadati</taxon>
        <taxon>Pseudomonadota</taxon>
        <taxon>Alphaproteobacteria</taxon>
        <taxon>Rhodobacterales</taxon>
        <taxon>Roseobacteraceae</taxon>
        <taxon>Sulfitobacter</taxon>
    </lineage>
</organism>
<feature type="transmembrane region" description="Helical" evidence="13">
    <location>
        <begin position="97"/>
        <end position="127"/>
    </location>
</feature>
<comment type="subcellular location">
    <subcellularLocation>
        <location evidence="2">Cell membrane</location>
        <topology evidence="2">Multi-pass membrane protein</topology>
    </subcellularLocation>
</comment>
<dbReference type="PANTHER" id="PTHR30529:SF1">
    <property type="entry name" value="CYTOCHROME B561 HOMOLOG 2"/>
    <property type="match status" value="1"/>
</dbReference>
<dbReference type="GO" id="GO:0020037">
    <property type="term" value="F:heme binding"/>
    <property type="evidence" value="ECO:0007669"/>
    <property type="project" value="TreeGrafter"/>
</dbReference>
<dbReference type="PANTHER" id="PTHR30529">
    <property type="entry name" value="CYTOCHROME B561"/>
    <property type="match status" value="1"/>
</dbReference>
<evidence type="ECO:0000256" key="3">
    <source>
        <dbReference type="ARBA" id="ARBA00022448"/>
    </source>
</evidence>
<keyword evidence="10" id="KW-0408">Iron</keyword>
<keyword evidence="16" id="KW-1185">Reference proteome</keyword>
<keyword evidence="6 13" id="KW-0812">Transmembrane</keyword>
<dbReference type="GO" id="GO:0046872">
    <property type="term" value="F:metal ion binding"/>
    <property type="evidence" value="ECO:0007669"/>
    <property type="project" value="UniProtKB-KW"/>
</dbReference>
<name>A0A1I6Q573_9RHOB</name>
<comment type="similarity">
    <text evidence="12">Belongs to the cytochrome b561 family.</text>
</comment>
<dbReference type="SUPFAM" id="SSF101874">
    <property type="entry name" value="YceI-like"/>
    <property type="match status" value="1"/>
</dbReference>
<evidence type="ECO:0000256" key="6">
    <source>
        <dbReference type="ARBA" id="ARBA00022692"/>
    </source>
</evidence>
<evidence type="ECO:0000256" key="2">
    <source>
        <dbReference type="ARBA" id="ARBA00004651"/>
    </source>
</evidence>
<gene>
    <name evidence="15" type="ORF">SAMN04488040_0501</name>
</gene>
<dbReference type="Pfam" id="PF04264">
    <property type="entry name" value="YceI"/>
    <property type="match status" value="1"/>
</dbReference>
<keyword evidence="4" id="KW-1003">Cell membrane</keyword>
<feature type="transmembrane region" description="Helical" evidence="13">
    <location>
        <begin position="55"/>
        <end position="76"/>
    </location>
</feature>
<dbReference type="GO" id="GO:0005886">
    <property type="term" value="C:plasma membrane"/>
    <property type="evidence" value="ECO:0007669"/>
    <property type="project" value="UniProtKB-SubCell"/>
</dbReference>
<evidence type="ECO:0000256" key="11">
    <source>
        <dbReference type="ARBA" id="ARBA00023136"/>
    </source>
</evidence>
<evidence type="ECO:0000256" key="5">
    <source>
        <dbReference type="ARBA" id="ARBA00022617"/>
    </source>
</evidence>
<evidence type="ECO:0000259" key="14">
    <source>
        <dbReference type="SMART" id="SM00867"/>
    </source>
</evidence>
<evidence type="ECO:0000256" key="8">
    <source>
        <dbReference type="ARBA" id="ARBA00022982"/>
    </source>
</evidence>
<accession>A0A1I6Q573</accession>
<dbReference type="Pfam" id="PF01292">
    <property type="entry name" value="Ni_hydr_CYTB"/>
    <property type="match status" value="1"/>
</dbReference>
<dbReference type="SUPFAM" id="SSF81342">
    <property type="entry name" value="Transmembrane di-heme cytochromes"/>
    <property type="match status" value="1"/>
</dbReference>
<dbReference type="EMBL" id="FPAJ01000001">
    <property type="protein sequence ID" value="SFS47480.1"/>
    <property type="molecule type" value="Genomic_DNA"/>
</dbReference>
<dbReference type="STRING" id="394264.SAMN04488040_0501"/>
<evidence type="ECO:0000256" key="4">
    <source>
        <dbReference type="ARBA" id="ARBA00022475"/>
    </source>
</evidence>
<dbReference type="InterPro" id="IPR052168">
    <property type="entry name" value="Cytochrome_b561_oxidase"/>
</dbReference>
<feature type="transmembrane region" description="Helical" evidence="13">
    <location>
        <begin position="16"/>
        <end position="35"/>
    </location>
</feature>
<evidence type="ECO:0000256" key="13">
    <source>
        <dbReference type="SAM" id="Phobius"/>
    </source>
</evidence>
<dbReference type="InterPro" id="IPR036761">
    <property type="entry name" value="TTHA0802/YceI-like_sf"/>
</dbReference>
<evidence type="ECO:0000256" key="12">
    <source>
        <dbReference type="ARBA" id="ARBA00037975"/>
    </source>
</evidence>
<dbReference type="InterPro" id="IPR007372">
    <property type="entry name" value="Lipid/polyisoprenoid-bd_YceI"/>
</dbReference>
<feature type="domain" description="Lipid/polyisoprenoid-binding YceI-like" evidence="14">
    <location>
        <begin position="241"/>
        <end position="396"/>
    </location>
</feature>
<dbReference type="Gene3D" id="2.40.128.110">
    <property type="entry name" value="Lipid/polyisoprenoid-binding, YceI-like"/>
    <property type="match status" value="1"/>
</dbReference>
<keyword evidence="11 13" id="KW-0472">Membrane</keyword>
<dbReference type="OrthoDB" id="1247465at2"/>
<evidence type="ECO:0000313" key="15">
    <source>
        <dbReference type="EMBL" id="SFS47480.1"/>
    </source>
</evidence>
<dbReference type="GO" id="GO:0009055">
    <property type="term" value="F:electron transfer activity"/>
    <property type="evidence" value="ECO:0007669"/>
    <property type="project" value="InterPro"/>
</dbReference>
<keyword evidence="9 13" id="KW-1133">Transmembrane helix</keyword>
<evidence type="ECO:0000256" key="7">
    <source>
        <dbReference type="ARBA" id="ARBA00022723"/>
    </source>
</evidence>
<dbReference type="RefSeq" id="WP_093914753.1">
    <property type="nucleotide sequence ID" value="NZ_FPAJ01000001.1"/>
</dbReference>
<dbReference type="Proteomes" id="UP000199239">
    <property type="component" value="Unassembled WGS sequence"/>
</dbReference>
<keyword evidence="7" id="KW-0479">Metal-binding</keyword>
<comment type="cofactor">
    <cofactor evidence="1">
        <name>heme b</name>
        <dbReference type="ChEBI" id="CHEBI:60344"/>
    </cofactor>
</comment>
<keyword evidence="8" id="KW-0249">Electron transport</keyword>
<dbReference type="AlphaFoldDB" id="A0A1I6Q573"/>
<evidence type="ECO:0000313" key="16">
    <source>
        <dbReference type="Proteomes" id="UP000199239"/>
    </source>
</evidence>
<keyword evidence="5" id="KW-0349">Heme</keyword>
<evidence type="ECO:0000256" key="1">
    <source>
        <dbReference type="ARBA" id="ARBA00001970"/>
    </source>
</evidence>
<evidence type="ECO:0000256" key="10">
    <source>
        <dbReference type="ARBA" id="ARBA00023004"/>
    </source>
</evidence>
<dbReference type="InterPro" id="IPR016174">
    <property type="entry name" value="Di-haem_cyt_TM"/>
</dbReference>
<dbReference type="InterPro" id="IPR011577">
    <property type="entry name" value="Cyt_b561_bac/Ni-Hgenase"/>
</dbReference>
<sequence>MAISNTAIRYGGVTKFFHWLTALLIIALIGSGMFAEDLPYETQDQLTQKAWFFSIHKTMGVSVFFVALARIIWAISQPKPGLLNADKKLESWLAGTVHWVLYASLVIVPLAGWISHAAASGFAPIWWPFGQNLPLVPKSTDVEHLFGAIHVISGKVLMGALFLHFAGALKHHFIDRDSTLRRMLPGEPPIGPMPAQHHSSAPVLTAAAIWLATVAASAAVGLSGENGGAAPAPALEQVASEWTVQDGTIGVTVSQFGSAVEGSFSDWTSAISFDETVTEGKAGNVTTTIAIPSLTLGSVTDQAMGADFFNAENFPTATFAADITVTNGEYLADGTLTIKDQSVPVSLPFSLTIDGDTATMQATTTLDRRAFAIGDSVTDAGTLGFDVAIDIALTATRAAQ</sequence>
<reference evidence="16" key="1">
    <citation type="submission" date="2016-10" db="EMBL/GenBank/DDBJ databases">
        <authorList>
            <person name="Varghese N."/>
            <person name="Submissions S."/>
        </authorList>
    </citation>
    <scope>NUCLEOTIDE SEQUENCE [LARGE SCALE GENOMIC DNA]</scope>
    <source>
        <strain evidence="16">DSM 23422</strain>
    </source>
</reference>
<proteinExistence type="inferred from homology"/>
<evidence type="ECO:0000256" key="9">
    <source>
        <dbReference type="ARBA" id="ARBA00022989"/>
    </source>
</evidence>
<protein>
    <submittedName>
        <fullName evidence="15">Cytochrome b561</fullName>
    </submittedName>
</protein>